<gene>
    <name evidence="1" type="ORF">EGV54_04720</name>
</gene>
<proteinExistence type="predicted"/>
<name>A0A8H9BVQ1_STAPS</name>
<accession>A0A8H9BVQ1</accession>
<dbReference type="EMBL" id="AAXKXX010000004">
    <property type="protein sequence ID" value="EGQ4384394.1"/>
    <property type="molecule type" value="Genomic_DNA"/>
</dbReference>
<evidence type="ECO:0000313" key="1">
    <source>
        <dbReference type="EMBL" id="EGQ4384394.1"/>
    </source>
</evidence>
<protein>
    <recommendedName>
        <fullName evidence="3">Phage major capsid protein</fullName>
    </recommendedName>
</protein>
<sequence length="334" mass="36535">MTLLNTELKKMAIAASKGQSTTNFSNADLSDAIRQKMIEEFGTDKLDMRTFRKHKVELFEFIEDTIAPVVNDRTAEVFGQFAEYKNLSFGDENKFIVEDIALFPIATISTGNGNVLRKRLDNDELVVDMQYIGAGVYEELTRFLAGRVDWAKLTARLAESFVNDTAQRIAQALYGSVSKLGSTYKANVSGSDGTLKEKVLGIADHVEAANGEAVIVGTKSALRKLKPEDVSDAQKGEKNVTGYFGHVDGYQAIALPQFHKAGTDEFGIKNDVIFVLPSANEKLIKVVFDGYYHVREEGGSETYRTDMQVSLDVISSVGVAVITGAKYGAVEITG</sequence>
<organism evidence="1 2">
    <name type="scientific">Staphylococcus pseudintermedius</name>
    <dbReference type="NCBI Taxonomy" id="283734"/>
    <lineage>
        <taxon>Bacteria</taxon>
        <taxon>Bacillati</taxon>
        <taxon>Bacillota</taxon>
        <taxon>Bacilli</taxon>
        <taxon>Bacillales</taxon>
        <taxon>Staphylococcaceae</taxon>
        <taxon>Staphylococcus</taxon>
        <taxon>Staphylococcus intermedius group</taxon>
    </lineage>
</organism>
<keyword evidence="2" id="KW-1185">Reference proteome</keyword>
<evidence type="ECO:0008006" key="3">
    <source>
        <dbReference type="Google" id="ProtNLM"/>
    </source>
</evidence>
<comment type="caution">
    <text evidence="1">The sequence shown here is derived from an EMBL/GenBank/DDBJ whole genome shotgun (WGS) entry which is preliminary data.</text>
</comment>
<dbReference type="AlphaFoldDB" id="A0A8H9BVQ1"/>
<dbReference type="Proteomes" id="UP000600220">
    <property type="component" value="Unassembled WGS sequence"/>
</dbReference>
<reference evidence="1 2" key="1">
    <citation type="submission" date="2018-11" db="EMBL/GenBank/DDBJ databases">
        <authorList>
            <consortium name="Veterinary Laboratory Investigation and Response Network"/>
        </authorList>
    </citation>
    <scope>NUCLEOTIDE SEQUENCE [LARGE SCALE GENOMIC DNA]</scope>
    <source>
        <strain evidence="1 2">SPSE-18-VL-LA-PA-Ryan-0021</strain>
    </source>
</reference>
<dbReference type="RefSeq" id="WP_065354356.1">
    <property type="nucleotide sequence ID" value="NZ_CAYKPB010000001.1"/>
</dbReference>
<evidence type="ECO:0000313" key="2">
    <source>
        <dbReference type="Proteomes" id="UP000600220"/>
    </source>
</evidence>